<dbReference type="AlphaFoldDB" id="A0A1F7F920"/>
<dbReference type="SUPFAM" id="SSF51261">
    <property type="entry name" value="Duplicated hybrid motif"/>
    <property type="match status" value="1"/>
</dbReference>
<evidence type="ECO:0000313" key="2">
    <source>
        <dbReference type="Proteomes" id="UP000179243"/>
    </source>
</evidence>
<dbReference type="EMBL" id="MFYX01000095">
    <property type="protein sequence ID" value="OGK03169.1"/>
    <property type="molecule type" value="Genomic_DNA"/>
</dbReference>
<dbReference type="Gene3D" id="2.70.70.10">
    <property type="entry name" value="Glucose Permease (Domain IIA)"/>
    <property type="match status" value="1"/>
</dbReference>
<accession>A0A1F7F920</accession>
<sequence>MQLDNGEYRVYGHLERYTSAIEAMVRERQYATRKYTTVIMFKKDQIRFKKGEVIALSGESGVGFPHLHYEHRSRTNVPRNPLAHGLYVKDTRAPILQEIAVKPLRPGSTVNGCDSVYVAALKGGTKNQYAVERPIQAYGCIGFALNGYDCADAAGNKFGLYRTRLFLDDSLLFSAMYDSFNFETTRQVHLDRDLFLIRSGMGDFYNLYREEGTILPFYGDFPANAGLLGVQDLPADGLHRVRILADDVSGNSAEATIALYYIKPPVIARIDLLPHGKSAHFVAHIEPGGFPVRKTDFFISPDGNQWKKILSREVLAQHYYSCEADSTPLGFFYVKALASDSLGFESTPLVTGYASSIPRKAVSLPSPELFLSAQGDLLTVTLISGAPLPREPDISVSINDTAIQLPIPRSSRPGEYTVKFRAAFSGQKNLGVVATVLDFNGSARVFGKQFQVGGSSRESGIVVTSPDNIASAYVRKGAVFNQTFIWLQLYPDSLVRTWPELVQASLSYAFEPGVVYYDQKLSIGIKAPRKPKTGLFTSKGGEGWRFNSSEYDTKSGNYTGAIWEHIPFCLFTDEIPPAVSFRPGQGKPDTVPGQGLLISVDDRGAGINAESINAFIDSQWTLCEYDPEKKSVSVFMDSVTAGNHLLSFSVRDNLDNETVVSVPFVRP</sequence>
<evidence type="ECO:0008006" key="3">
    <source>
        <dbReference type="Google" id="ProtNLM"/>
    </source>
</evidence>
<comment type="caution">
    <text evidence="1">The sequence shown here is derived from an EMBL/GenBank/DDBJ whole genome shotgun (WGS) entry which is preliminary data.</text>
</comment>
<organism evidence="1 2">
    <name type="scientific">Candidatus Raymondbacteria bacterium RIFOXYD12_FULL_49_13</name>
    <dbReference type="NCBI Taxonomy" id="1817890"/>
    <lineage>
        <taxon>Bacteria</taxon>
        <taxon>Raymondiibacteriota</taxon>
    </lineage>
</organism>
<protein>
    <recommendedName>
        <fullName evidence="3">Peptidase M23 domain-containing protein</fullName>
    </recommendedName>
</protein>
<proteinExistence type="predicted"/>
<name>A0A1F7F920_UNCRA</name>
<dbReference type="Proteomes" id="UP000179243">
    <property type="component" value="Unassembled WGS sequence"/>
</dbReference>
<dbReference type="InterPro" id="IPR011055">
    <property type="entry name" value="Dup_hybrid_motif"/>
</dbReference>
<gene>
    <name evidence="1" type="ORF">A2519_00010</name>
</gene>
<evidence type="ECO:0000313" key="1">
    <source>
        <dbReference type="EMBL" id="OGK03169.1"/>
    </source>
</evidence>
<reference evidence="1 2" key="1">
    <citation type="journal article" date="2016" name="Nat. Commun.">
        <title>Thousands of microbial genomes shed light on interconnected biogeochemical processes in an aquifer system.</title>
        <authorList>
            <person name="Anantharaman K."/>
            <person name="Brown C.T."/>
            <person name="Hug L.A."/>
            <person name="Sharon I."/>
            <person name="Castelle C.J."/>
            <person name="Probst A.J."/>
            <person name="Thomas B.C."/>
            <person name="Singh A."/>
            <person name="Wilkins M.J."/>
            <person name="Karaoz U."/>
            <person name="Brodie E.L."/>
            <person name="Williams K.H."/>
            <person name="Hubbard S.S."/>
            <person name="Banfield J.F."/>
        </authorList>
    </citation>
    <scope>NUCLEOTIDE SEQUENCE [LARGE SCALE GENOMIC DNA]</scope>
</reference>